<dbReference type="PANTHER" id="PTHR42877">
    <property type="entry name" value="L-ORNITHINE N(5)-MONOOXYGENASE-RELATED"/>
    <property type="match status" value="1"/>
</dbReference>
<dbReference type="Proteomes" id="UP000027920">
    <property type="component" value="Unassembled WGS sequence"/>
</dbReference>
<comment type="similarity">
    <text evidence="2">Belongs to the FAD-binding monooxygenase family.</text>
</comment>
<protein>
    <recommendedName>
        <fullName evidence="9">Cyclohexanone monooxygenase</fullName>
    </recommendedName>
</protein>
<dbReference type="GO" id="GO:0004499">
    <property type="term" value="F:N,N-dimethylaniline monooxygenase activity"/>
    <property type="evidence" value="ECO:0007669"/>
    <property type="project" value="InterPro"/>
</dbReference>
<dbReference type="InterPro" id="IPR051209">
    <property type="entry name" value="FAD-bind_Monooxygenase_sf"/>
</dbReference>
<evidence type="ECO:0000256" key="1">
    <source>
        <dbReference type="ARBA" id="ARBA00001974"/>
    </source>
</evidence>
<dbReference type="HOGENOM" id="CLU_006937_7_1_1"/>
<evidence type="ECO:0008006" key="9">
    <source>
        <dbReference type="Google" id="ProtNLM"/>
    </source>
</evidence>
<dbReference type="GO" id="GO:0050661">
    <property type="term" value="F:NADP binding"/>
    <property type="evidence" value="ECO:0007669"/>
    <property type="project" value="InterPro"/>
</dbReference>
<evidence type="ECO:0000256" key="4">
    <source>
        <dbReference type="ARBA" id="ARBA00022827"/>
    </source>
</evidence>
<dbReference type="Pfam" id="PF00743">
    <property type="entry name" value="FMO-like"/>
    <property type="match status" value="1"/>
</dbReference>
<keyword evidence="6" id="KW-1133">Transmembrane helix</keyword>
<keyword evidence="6" id="KW-0472">Membrane</keyword>
<keyword evidence="5" id="KW-0560">Oxidoreductase</keyword>
<dbReference type="OrthoDB" id="74360at2759"/>
<evidence type="ECO:0000313" key="8">
    <source>
        <dbReference type="Proteomes" id="UP000027920"/>
    </source>
</evidence>
<dbReference type="GO" id="GO:0050660">
    <property type="term" value="F:flavin adenine dinucleotide binding"/>
    <property type="evidence" value="ECO:0007669"/>
    <property type="project" value="InterPro"/>
</dbReference>
<reference evidence="7 8" key="1">
    <citation type="submission" date="2013-03" db="EMBL/GenBank/DDBJ databases">
        <title>The Genome Sequence of Exophiala aquamarina CBS 119918.</title>
        <authorList>
            <consortium name="The Broad Institute Genomics Platform"/>
            <person name="Cuomo C."/>
            <person name="de Hoog S."/>
            <person name="Gorbushina A."/>
            <person name="Walker B."/>
            <person name="Young S.K."/>
            <person name="Zeng Q."/>
            <person name="Gargeya S."/>
            <person name="Fitzgerald M."/>
            <person name="Haas B."/>
            <person name="Abouelleil A."/>
            <person name="Allen A.W."/>
            <person name="Alvarado L."/>
            <person name="Arachchi H.M."/>
            <person name="Berlin A.M."/>
            <person name="Chapman S.B."/>
            <person name="Gainer-Dewar J."/>
            <person name="Goldberg J."/>
            <person name="Griggs A."/>
            <person name="Gujja S."/>
            <person name="Hansen M."/>
            <person name="Howarth C."/>
            <person name="Imamovic A."/>
            <person name="Ireland A."/>
            <person name="Larimer J."/>
            <person name="McCowan C."/>
            <person name="Murphy C."/>
            <person name="Pearson M."/>
            <person name="Poon T.W."/>
            <person name="Priest M."/>
            <person name="Roberts A."/>
            <person name="Saif S."/>
            <person name="Shea T."/>
            <person name="Sisk P."/>
            <person name="Sykes S."/>
            <person name="Wortman J."/>
            <person name="Nusbaum C."/>
            <person name="Birren B."/>
        </authorList>
    </citation>
    <scope>NUCLEOTIDE SEQUENCE [LARGE SCALE GENOMIC DNA]</scope>
    <source>
        <strain evidence="7 8">CBS 119918</strain>
    </source>
</reference>
<evidence type="ECO:0000256" key="2">
    <source>
        <dbReference type="ARBA" id="ARBA00010139"/>
    </source>
</evidence>
<evidence type="ECO:0000256" key="3">
    <source>
        <dbReference type="ARBA" id="ARBA00022630"/>
    </source>
</evidence>
<evidence type="ECO:0000256" key="6">
    <source>
        <dbReference type="SAM" id="Phobius"/>
    </source>
</evidence>
<keyword evidence="8" id="KW-1185">Reference proteome</keyword>
<organism evidence="7 8">
    <name type="scientific">Exophiala aquamarina CBS 119918</name>
    <dbReference type="NCBI Taxonomy" id="1182545"/>
    <lineage>
        <taxon>Eukaryota</taxon>
        <taxon>Fungi</taxon>
        <taxon>Dikarya</taxon>
        <taxon>Ascomycota</taxon>
        <taxon>Pezizomycotina</taxon>
        <taxon>Eurotiomycetes</taxon>
        <taxon>Chaetothyriomycetidae</taxon>
        <taxon>Chaetothyriales</taxon>
        <taxon>Herpotrichiellaceae</taxon>
        <taxon>Exophiala</taxon>
    </lineage>
</organism>
<gene>
    <name evidence="7" type="ORF">A1O9_03564</name>
</gene>
<dbReference type="RefSeq" id="XP_013264582.1">
    <property type="nucleotide sequence ID" value="XM_013409128.1"/>
</dbReference>
<dbReference type="PRINTS" id="PR00411">
    <property type="entry name" value="PNDRDTASEI"/>
</dbReference>
<dbReference type="InterPro" id="IPR020946">
    <property type="entry name" value="Flavin_mOase-like"/>
</dbReference>
<accession>A0A072PQG3</accession>
<comment type="cofactor">
    <cofactor evidence="1">
        <name>FAD</name>
        <dbReference type="ChEBI" id="CHEBI:57692"/>
    </cofactor>
</comment>
<feature type="transmembrane region" description="Helical" evidence="6">
    <location>
        <begin position="564"/>
        <end position="584"/>
    </location>
</feature>
<dbReference type="AlphaFoldDB" id="A0A072PQG3"/>
<keyword evidence="6" id="KW-0812">Transmembrane</keyword>
<dbReference type="VEuPathDB" id="FungiDB:A1O9_03564"/>
<sequence>MASGSGYLPSHRLQTVDLDKRWPESSVTNQNLTKTAVVIIGGGISGMCTAIDLLVNRKIRNFVILEKSGGFGGTWRDNKFPGCCCDVFSVLYSYSFAQNPQWSQKYPGQEEILEYLTDVAQKYGLYKYARFHTSVEAATWNEKTLKWETTVTVGGGKEAEFLSTYTISSDFLVAATGQLNKPKGLEVPGYEDYQGKIMHSARWDWSYDLKGRKIAIIGTGATAAQIAPEVAKLASQLTICQRTPAWVIPRHNTKIPSWKRLAYTYLPPVRWRGRAEAMDFRESFHSAVTQAESSYAVLMRKLNHTLLHEQLTDRPDLREMLAPQYHPGCKRTVISDDYYPTLARKNVRLETGRIESFTAEGIKFAGRESTDEFDLVVLATGFDTFSFLSPIKIHGQNGRSLEDIWAKASHAYKGVTVPGLPNFGILYGPNTNLSHNSLILVIEAQTRYISVLIEKVLRARRNGQTLAISPSEDSTMRYWHDVQSALQKTSFSDPNCNSWWKRDDGIITNNWAGTAVDYQKNLSTVRWRDYHATGTASADVEYLKGKGTITRIGRVREETKLSRGALGILALGVMGVFMHAFFSIL</sequence>
<evidence type="ECO:0000256" key="5">
    <source>
        <dbReference type="ARBA" id="ARBA00023002"/>
    </source>
</evidence>
<name>A0A072PQG3_9EURO</name>
<keyword evidence="3" id="KW-0285">Flavoprotein</keyword>
<dbReference type="InterPro" id="IPR036188">
    <property type="entry name" value="FAD/NAD-bd_sf"/>
</dbReference>
<comment type="caution">
    <text evidence="7">The sequence shown here is derived from an EMBL/GenBank/DDBJ whole genome shotgun (WGS) entry which is preliminary data.</text>
</comment>
<dbReference type="PANTHER" id="PTHR42877:SF4">
    <property type="entry name" value="FAD_NAD(P)-BINDING DOMAIN-CONTAINING PROTEIN-RELATED"/>
    <property type="match status" value="1"/>
</dbReference>
<keyword evidence="4" id="KW-0274">FAD</keyword>
<dbReference type="EMBL" id="AMGV01000002">
    <property type="protein sequence ID" value="KEF61992.1"/>
    <property type="molecule type" value="Genomic_DNA"/>
</dbReference>
<dbReference type="SUPFAM" id="SSF51905">
    <property type="entry name" value="FAD/NAD(P)-binding domain"/>
    <property type="match status" value="2"/>
</dbReference>
<proteinExistence type="inferred from homology"/>
<evidence type="ECO:0000313" key="7">
    <source>
        <dbReference type="EMBL" id="KEF61992.1"/>
    </source>
</evidence>
<dbReference type="Gene3D" id="3.50.50.60">
    <property type="entry name" value="FAD/NAD(P)-binding domain"/>
    <property type="match status" value="2"/>
</dbReference>
<dbReference type="GeneID" id="25278498"/>